<reference evidence="1" key="1">
    <citation type="submission" date="2019-08" db="EMBL/GenBank/DDBJ databases">
        <authorList>
            <person name="Kucharzyk K."/>
            <person name="Murdoch R.W."/>
            <person name="Higgins S."/>
            <person name="Loffler F."/>
        </authorList>
    </citation>
    <scope>NUCLEOTIDE SEQUENCE</scope>
</reference>
<sequence length="81" mass="9435">MHTLFLELFFYCDVPLFVFFGKRFLKPEKFIPQLVQLFVLIVSVGLKLVVKLFDLSFVFLPDVVEITFEQHLLTGDGLLLL</sequence>
<accession>A0A645ICI9</accession>
<comment type="caution">
    <text evidence="1">The sequence shown here is derived from an EMBL/GenBank/DDBJ whole genome shotgun (WGS) entry which is preliminary data.</text>
</comment>
<protein>
    <submittedName>
        <fullName evidence="1">Uncharacterized protein</fullName>
    </submittedName>
</protein>
<dbReference type="AlphaFoldDB" id="A0A645ICI9"/>
<organism evidence="1">
    <name type="scientific">bioreactor metagenome</name>
    <dbReference type="NCBI Taxonomy" id="1076179"/>
    <lineage>
        <taxon>unclassified sequences</taxon>
        <taxon>metagenomes</taxon>
        <taxon>ecological metagenomes</taxon>
    </lineage>
</organism>
<proteinExistence type="predicted"/>
<gene>
    <name evidence="1" type="ORF">SDC9_196618</name>
</gene>
<evidence type="ECO:0000313" key="1">
    <source>
        <dbReference type="EMBL" id="MPN49005.1"/>
    </source>
</evidence>
<name>A0A645ICI9_9ZZZZ</name>
<dbReference type="EMBL" id="VSSQ01111848">
    <property type="protein sequence ID" value="MPN49005.1"/>
    <property type="molecule type" value="Genomic_DNA"/>
</dbReference>